<keyword evidence="1" id="KW-0472">Membrane</keyword>
<keyword evidence="1" id="KW-0812">Transmembrane</keyword>
<accession>A0A1Y3CIM0</accession>
<sequence>MKENKLKSINYSYFFNKDGLKSMYGEIYIMIFFLICLFILLNAVLTSDINMHKILGLNISYRYIIPFCIAVTGFLFLFYKFIKIYRKVVIDLSVDENKIIFNNLGFQREIKNFSIILLPSNRFVRWSNLEGFSRKYINYVGVEDQDGKQYIIPYAENMQDEVVNFLTERGGCLK</sequence>
<comment type="caution">
    <text evidence="2">The sequence shown here is derived from an EMBL/GenBank/DDBJ whole genome shotgun (WGS) entry which is preliminary data.</text>
</comment>
<reference evidence="2 3" key="1">
    <citation type="submission" date="2017-04" db="EMBL/GenBank/DDBJ databases">
        <title>High diversity of culturable Acinetobacter species in natural soil and water ecosystems.</title>
        <authorList>
            <person name="Nemec A."/>
            <person name="Radolfova-Krizova L."/>
        </authorList>
    </citation>
    <scope>NUCLEOTIDE SEQUENCE [LARGE SCALE GENOMIC DNA]</scope>
    <source>
        <strain evidence="2 3">ANC 4999</strain>
    </source>
</reference>
<dbReference type="STRING" id="1977882.B9T28_04185"/>
<keyword evidence="3" id="KW-1185">Reference proteome</keyword>
<name>A0A1Y3CIM0_9GAMM</name>
<organism evidence="2 3">
    <name type="scientific">Acinetobacter silvestris</name>
    <dbReference type="NCBI Taxonomy" id="1977882"/>
    <lineage>
        <taxon>Bacteria</taxon>
        <taxon>Pseudomonadati</taxon>
        <taxon>Pseudomonadota</taxon>
        <taxon>Gammaproteobacteria</taxon>
        <taxon>Moraxellales</taxon>
        <taxon>Moraxellaceae</taxon>
        <taxon>Acinetobacter</taxon>
    </lineage>
</organism>
<feature type="transmembrane region" description="Helical" evidence="1">
    <location>
        <begin position="59"/>
        <end position="79"/>
    </location>
</feature>
<protein>
    <submittedName>
        <fullName evidence="2">Uncharacterized protein</fullName>
    </submittedName>
</protein>
<gene>
    <name evidence="2" type="ORF">B9T28_04185</name>
</gene>
<feature type="transmembrane region" description="Helical" evidence="1">
    <location>
        <begin position="27"/>
        <end position="47"/>
    </location>
</feature>
<dbReference type="RefSeq" id="WP_086202702.1">
    <property type="nucleotide sequence ID" value="NZ_NEGB01000002.1"/>
</dbReference>
<dbReference type="AlphaFoldDB" id="A0A1Y3CIM0"/>
<evidence type="ECO:0000313" key="3">
    <source>
        <dbReference type="Proteomes" id="UP000242765"/>
    </source>
</evidence>
<dbReference type="OrthoDB" id="9899045at2"/>
<dbReference type="Proteomes" id="UP000242765">
    <property type="component" value="Unassembled WGS sequence"/>
</dbReference>
<keyword evidence="1" id="KW-1133">Transmembrane helix</keyword>
<dbReference type="EMBL" id="NEGB01000002">
    <property type="protein sequence ID" value="OTG66458.1"/>
    <property type="molecule type" value="Genomic_DNA"/>
</dbReference>
<evidence type="ECO:0000256" key="1">
    <source>
        <dbReference type="SAM" id="Phobius"/>
    </source>
</evidence>
<evidence type="ECO:0000313" key="2">
    <source>
        <dbReference type="EMBL" id="OTG66458.1"/>
    </source>
</evidence>
<proteinExistence type="predicted"/>